<gene>
    <name evidence="2" type="ORF">QYF61_011148</name>
</gene>
<accession>A0AAN7PGT4</accession>
<sequence length="552" mass="61444">MLDNEEVSVGEVRSTKEFDPQAFAVMGVFFSPLLRSDWSMFAEKTMQCDGSGTSGLGFPCPAWQSILRSLLSPPGTPCSLCTATSPCLLHDLESPVQPETSRLQAVIAAWQVAVKLACGRALLASDPSIALCFPLEGLCGVHGSGGSRLGVRDPSHRAAQLQLGAGCCLTNLISFYDKVTRLVDEGKAVDVVYLEFSKAFDKVSHSFLLEKLAAYGLDGHTLRWVKNWLDGRAQRVVVNGVRSSWRPVTSGVPQGLVLGPVLFNIFINDLDKGIECTLSKFADDTKLCGSVDLLEGRKALQRDLDRLDRWAGANCMRFNKANNPMQRYRLGEEWLESCLVEKDLGVLVDSHLNMSQQCAQVAKKANGILACIRNSVASRTREVTVPLYSVLVRPHLEYCVQFWAPHYKRDIEVLERVQRRATKLVKGLEHKSDGERLRELGLFSLEKRRLRGDLMALYNCLKGGCREVGVGLFSQVTRDSTRGNGLKVIKHWNRLPREVVESPSLEVFKGRLDEVLRDMFFKTNFYSIAEERGRGKGKEGSHFKKAFIAELM</sequence>
<dbReference type="InterPro" id="IPR043502">
    <property type="entry name" value="DNA/RNA_pol_sf"/>
</dbReference>
<proteinExistence type="predicted"/>
<dbReference type="EMBL" id="JAUNZN010000001">
    <property type="protein sequence ID" value="KAK4830440.1"/>
    <property type="molecule type" value="Genomic_DNA"/>
</dbReference>
<dbReference type="SUPFAM" id="SSF56672">
    <property type="entry name" value="DNA/RNA polymerases"/>
    <property type="match status" value="1"/>
</dbReference>
<keyword evidence="3" id="KW-1185">Reference proteome</keyword>
<evidence type="ECO:0000313" key="2">
    <source>
        <dbReference type="EMBL" id="KAK4830440.1"/>
    </source>
</evidence>
<dbReference type="PROSITE" id="PS50878">
    <property type="entry name" value="RT_POL"/>
    <property type="match status" value="1"/>
</dbReference>
<evidence type="ECO:0000313" key="3">
    <source>
        <dbReference type="Proteomes" id="UP001333110"/>
    </source>
</evidence>
<dbReference type="InterPro" id="IPR000477">
    <property type="entry name" value="RT_dom"/>
</dbReference>
<dbReference type="Pfam" id="PF00078">
    <property type="entry name" value="RVT_1"/>
    <property type="match status" value="1"/>
</dbReference>
<protein>
    <recommendedName>
        <fullName evidence="1">Reverse transcriptase domain-containing protein</fullName>
    </recommendedName>
</protein>
<comment type="caution">
    <text evidence="2">The sequence shown here is derived from an EMBL/GenBank/DDBJ whole genome shotgun (WGS) entry which is preliminary data.</text>
</comment>
<evidence type="ECO:0000259" key="1">
    <source>
        <dbReference type="PROSITE" id="PS50878"/>
    </source>
</evidence>
<feature type="domain" description="Reverse transcriptase" evidence="1">
    <location>
        <begin position="1"/>
        <end position="339"/>
    </location>
</feature>
<dbReference type="PANTHER" id="PTHR33332">
    <property type="entry name" value="REVERSE TRANSCRIPTASE DOMAIN-CONTAINING PROTEIN"/>
    <property type="match status" value="1"/>
</dbReference>
<dbReference type="PRINTS" id="PR01345">
    <property type="entry name" value="CERVTRCPTASE"/>
</dbReference>
<dbReference type="Proteomes" id="UP001333110">
    <property type="component" value="Unassembled WGS sequence"/>
</dbReference>
<name>A0AAN7PGT4_MYCAM</name>
<organism evidence="2 3">
    <name type="scientific">Mycteria americana</name>
    <name type="common">Wood stork</name>
    <dbReference type="NCBI Taxonomy" id="33587"/>
    <lineage>
        <taxon>Eukaryota</taxon>
        <taxon>Metazoa</taxon>
        <taxon>Chordata</taxon>
        <taxon>Craniata</taxon>
        <taxon>Vertebrata</taxon>
        <taxon>Euteleostomi</taxon>
        <taxon>Archelosauria</taxon>
        <taxon>Archosauria</taxon>
        <taxon>Dinosauria</taxon>
        <taxon>Saurischia</taxon>
        <taxon>Theropoda</taxon>
        <taxon>Coelurosauria</taxon>
        <taxon>Aves</taxon>
        <taxon>Neognathae</taxon>
        <taxon>Neoaves</taxon>
        <taxon>Aequornithes</taxon>
        <taxon>Ciconiiformes</taxon>
        <taxon>Ciconiidae</taxon>
        <taxon>Mycteria</taxon>
    </lineage>
</organism>
<reference evidence="2 3" key="1">
    <citation type="journal article" date="2023" name="J. Hered.">
        <title>Chromosome-level genome of the wood stork (Mycteria americana) provides insight into avian chromosome evolution.</title>
        <authorList>
            <person name="Flamio R. Jr."/>
            <person name="Ramstad K.M."/>
        </authorList>
    </citation>
    <scope>NUCLEOTIDE SEQUENCE [LARGE SCALE GENOMIC DNA]</scope>
    <source>
        <strain evidence="2">JAX WOST 10</strain>
    </source>
</reference>
<dbReference type="AlphaFoldDB" id="A0AAN7PGT4"/>